<evidence type="ECO:0000313" key="3">
    <source>
        <dbReference type="Proteomes" id="UP000789342"/>
    </source>
</evidence>
<dbReference type="AlphaFoldDB" id="A0A9N8W134"/>
<dbReference type="EMBL" id="CAJVPV010000726">
    <property type="protein sequence ID" value="CAG8471366.1"/>
    <property type="molecule type" value="Genomic_DNA"/>
</dbReference>
<dbReference type="Proteomes" id="UP000789342">
    <property type="component" value="Unassembled WGS sequence"/>
</dbReference>
<comment type="caution">
    <text evidence="2">The sequence shown here is derived from an EMBL/GenBank/DDBJ whole genome shotgun (WGS) entry which is preliminary data.</text>
</comment>
<protein>
    <submittedName>
        <fullName evidence="2">190_t:CDS:1</fullName>
    </submittedName>
</protein>
<dbReference type="Pfam" id="PF20179">
    <property type="entry name" value="MSS51_C"/>
    <property type="match status" value="1"/>
</dbReference>
<dbReference type="InterPro" id="IPR046824">
    <property type="entry name" value="Mss51-like_C"/>
</dbReference>
<proteinExistence type="predicted"/>
<keyword evidence="3" id="KW-1185">Reference proteome</keyword>
<feature type="domain" description="Mitochondrial splicing suppressor 51-like C-terminal" evidence="1">
    <location>
        <begin position="183"/>
        <end position="276"/>
    </location>
</feature>
<evidence type="ECO:0000259" key="1">
    <source>
        <dbReference type="Pfam" id="PF20179"/>
    </source>
</evidence>
<reference evidence="2" key="1">
    <citation type="submission" date="2021-06" db="EMBL/GenBank/DDBJ databases">
        <authorList>
            <person name="Kallberg Y."/>
            <person name="Tangrot J."/>
            <person name="Rosling A."/>
        </authorList>
    </citation>
    <scope>NUCLEOTIDE SEQUENCE</scope>
    <source>
        <strain evidence="2">CL551</strain>
    </source>
</reference>
<name>A0A9N8W134_9GLOM</name>
<dbReference type="OrthoDB" id="432970at2759"/>
<organism evidence="2 3">
    <name type="scientific">Acaulospora morrowiae</name>
    <dbReference type="NCBI Taxonomy" id="94023"/>
    <lineage>
        <taxon>Eukaryota</taxon>
        <taxon>Fungi</taxon>
        <taxon>Fungi incertae sedis</taxon>
        <taxon>Mucoromycota</taxon>
        <taxon>Glomeromycotina</taxon>
        <taxon>Glomeromycetes</taxon>
        <taxon>Diversisporales</taxon>
        <taxon>Acaulosporaceae</taxon>
        <taxon>Acaulospora</taxon>
    </lineage>
</organism>
<gene>
    <name evidence="2" type="ORF">AMORRO_LOCUS1871</name>
</gene>
<sequence>MGPLGKCIKIRLAKNSALGFFTLSEVVACVTIVQKFVGISIIQFAEIEVRRSRILKVMKKIDIPATITKKSTLTTAYFNTFGLASTFIKTAIECEKIKWSNDMDPVRKPIDWKDISEQLGYLFCGGRHQISLKPIMIYIVLHEKPIALECSKIHLIEVGQYEVQYEMSFEEVMYILPNIKAFRCKKSGRKRVISLYSNMRYHKFYKLEEYNIPRLALDFNSGLCEGDTDLWMFIVKFLLKEVVSCAFTSYAEDEVMDNFRVLDSWGANIMVAGEENEES</sequence>
<evidence type="ECO:0000313" key="2">
    <source>
        <dbReference type="EMBL" id="CAG8471366.1"/>
    </source>
</evidence>
<accession>A0A9N8W134</accession>